<evidence type="ECO:0000313" key="1">
    <source>
        <dbReference type="EMBL" id="CAJ50318.1"/>
    </source>
</evidence>
<proteinExistence type="predicted"/>
<dbReference type="EMBL" id="AM167904">
    <property type="protein sequence ID" value="CAJ50318.1"/>
    <property type="molecule type" value="Genomic_DNA"/>
</dbReference>
<evidence type="ECO:0000313" key="2">
    <source>
        <dbReference type="Proteomes" id="UP000001977"/>
    </source>
</evidence>
<dbReference type="Proteomes" id="UP000001977">
    <property type="component" value="Chromosome"/>
</dbReference>
<organism evidence="1 2">
    <name type="scientific">Bordetella avium (strain 197N)</name>
    <dbReference type="NCBI Taxonomy" id="360910"/>
    <lineage>
        <taxon>Bacteria</taxon>
        <taxon>Pseudomonadati</taxon>
        <taxon>Pseudomonadota</taxon>
        <taxon>Betaproteobacteria</taxon>
        <taxon>Burkholderiales</taxon>
        <taxon>Alcaligenaceae</taxon>
        <taxon>Bordetella</taxon>
    </lineage>
</organism>
<gene>
    <name evidence="1" type="ordered locus">BAV2707</name>
</gene>
<dbReference type="KEGG" id="bav:BAV2707"/>
<dbReference type="AlphaFoldDB" id="Q2KWB7"/>
<dbReference type="HOGENOM" id="CLU_2547700_0_0_4"/>
<name>Q2KWB7_BORA1</name>
<accession>Q2KWB7</accession>
<reference evidence="1 2" key="1">
    <citation type="journal article" date="2006" name="J. Bacteriol.">
        <title>Comparison of the genome sequence of the poultry pathogen Bordetella avium with those of B. bronchiseptica, B. pertussis, and B. parapertussis reveals extensive diversity in surface structures associated with host interaction.</title>
        <authorList>
            <person name="Sebaihia M."/>
            <person name="Preston A."/>
            <person name="Maskell D.J."/>
            <person name="Kuzmiak H."/>
            <person name="Connell T.D."/>
            <person name="King N.D."/>
            <person name="Orndorff P.E."/>
            <person name="Miyamoto D.M."/>
            <person name="Thomson N.R."/>
            <person name="Harris D."/>
            <person name="Goble A."/>
            <person name="Lord A."/>
            <person name="Murphy L."/>
            <person name="Quail M.A."/>
            <person name="Rutter S."/>
            <person name="Squares R."/>
            <person name="Squares S."/>
            <person name="Woodward J."/>
            <person name="Parkhill J."/>
            <person name="Temple L.M."/>
        </authorList>
    </citation>
    <scope>NUCLEOTIDE SEQUENCE [LARGE SCALE GENOMIC DNA]</scope>
    <source>
        <strain evidence="1 2">197N</strain>
    </source>
</reference>
<feature type="non-terminal residue" evidence="1">
    <location>
        <position position="1"/>
    </location>
</feature>
<protein>
    <submittedName>
        <fullName evidence="1">Transposase (Partial)</fullName>
    </submittedName>
</protein>
<keyword evidence="2" id="KW-1185">Reference proteome</keyword>
<dbReference type="STRING" id="360910.BAV2707"/>
<sequence>VFHSFVTIMATHSPRLLIRVESPQLPLLRATLRRCGAPRADYRLVEHGARIGIALAAQDRSRMDMLMTGIMRLIPRAEFGLLS</sequence>